<reference evidence="4" key="1">
    <citation type="submission" date="2021-02" db="EMBL/GenBank/DDBJ databases">
        <authorList>
            <person name="Nowell W R."/>
        </authorList>
    </citation>
    <scope>NUCLEOTIDE SEQUENCE</scope>
</reference>
<protein>
    <submittedName>
        <fullName evidence="4">Uncharacterized protein</fullName>
    </submittedName>
</protein>
<dbReference type="PROSITE" id="PS51125">
    <property type="entry name" value="NHL"/>
    <property type="match status" value="1"/>
</dbReference>
<dbReference type="InterPro" id="IPR011042">
    <property type="entry name" value="6-blade_b-propeller_TolB-like"/>
</dbReference>
<feature type="compositionally biased region" description="Low complexity" evidence="3">
    <location>
        <begin position="9"/>
        <end position="29"/>
    </location>
</feature>
<sequence>MNREIFRQTPMTNTSTTTTTLTAPTTGTTDEQLVTPNIPANAQWIQNGIPVAGGNGHGNGTNQLAWPRGLFVDDDQTIFIADRENHRIVQWKMGDKYGQVVAGGNGIGNRLDQLNGPTDVLVDKKSDSLIICDTGRVVRWSRQSGTTHGEILIDDINCYGLAMDDDGYLYASDTDKDE</sequence>
<dbReference type="SUPFAM" id="SSF63829">
    <property type="entry name" value="Calcium-dependent phosphotriesterase"/>
    <property type="match status" value="1"/>
</dbReference>
<accession>A0A815RBE8</accession>
<feature type="repeat" description="NHL" evidence="2">
    <location>
        <begin position="57"/>
        <end position="94"/>
    </location>
</feature>
<gene>
    <name evidence="4" type="ORF">RFH988_LOCUS37705</name>
</gene>
<dbReference type="Gene3D" id="2.120.10.30">
    <property type="entry name" value="TolB, C-terminal domain"/>
    <property type="match status" value="1"/>
</dbReference>
<dbReference type="Proteomes" id="UP000663882">
    <property type="component" value="Unassembled WGS sequence"/>
</dbReference>
<dbReference type="Pfam" id="PF01436">
    <property type="entry name" value="NHL"/>
    <property type="match status" value="1"/>
</dbReference>
<dbReference type="OrthoDB" id="10039211at2759"/>
<organism evidence="4 5">
    <name type="scientific">Rotaria sordida</name>
    <dbReference type="NCBI Taxonomy" id="392033"/>
    <lineage>
        <taxon>Eukaryota</taxon>
        <taxon>Metazoa</taxon>
        <taxon>Spiralia</taxon>
        <taxon>Gnathifera</taxon>
        <taxon>Rotifera</taxon>
        <taxon>Eurotatoria</taxon>
        <taxon>Bdelloidea</taxon>
        <taxon>Philodinida</taxon>
        <taxon>Philodinidae</taxon>
        <taxon>Rotaria</taxon>
    </lineage>
</organism>
<evidence type="ECO:0000313" key="4">
    <source>
        <dbReference type="EMBL" id="CAF1474729.1"/>
    </source>
</evidence>
<feature type="non-terminal residue" evidence="4">
    <location>
        <position position="1"/>
    </location>
</feature>
<name>A0A815RBE8_9BILA</name>
<keyword evidence="1" id="KW-0677">Repeat</keyword>
<evidence type="ECO:0000256" key="1">
    <source>
        <dbReference type="ARBA" id="ARBA00022737"/>
    </source>
</evidence>
<evidence type="ECO:0000256" key="3">
    <source>
        <dbReference type="SAM" id="MobiDB-lite"/>
    </source>
</evidence>
<proteinExistence type="predicted"/>
<feature type="region of interest" description="Disordered" evidence="3">
    <location>
        <begin position="1"/>
        <end position="29"/>
    </location>
</feature>
<comment type="caution">
    <text evidence="4">The sequence shown here is derived from an EMBL/GenBank/DDBJ whole genome shotgun (WGS) entry which is preliminary data.</text>
</comment>
<evidence type="ECO:0000313" key="5">
    <source>
        <dbReference type="Proteomes" id="UP000663882"/>
    </source>
</evidence>
<dbReference type="AlphaFoldDB" id="A0A815RBE8"/>
<evidence type="ECO:0000256" key="2">
    <source>
        <dbReference type="PROSITE-ProRule" id="PRU00504"/>
    </source>
</evidence>
<dbReference type="InterPro" id="IPR001258">
    <property type="entry name" value="NHL_repeat"/>
</dbReference>
<dbReference type="EMBL" id="CAJNOO010007840">
    <property type="protein sequence ID" value="CAF1474729.1"/>
    <property type="molecule type" value="Genomic_DNA"/>
</dbReference>